<dbReference type="InterPro" id="IPR026881">
    <property type="entry name" value="WYL_dom"/>
</dbReference>
<dbReference type="PROSITE" id="PS52050">
    <property type="entry name" value="WYL"/>
    <property type="match status" value="1"/>
</dbReference>
<accession>A0A3P5DW46</accession>
<dbReference type="Pfam" id="PF13280">
    <property type="entry name" value="WYL"/>
    <property type="match status" value="1"/>
</dbReference>
<evidence type="ECO:0000313" key="3">
    <source>
        <dbReference type="Proteomes" id="UP000281521"/>
    </source>
</evidence>
<proteinExistence type="predicted"/>
<gene>
    <name evidence="2" type="ORF">BANRA_03891</name>
</gene>
<reference evidence="2 3" key="1">
    <citation type="submission" date="2018-10" db="EMBL/GenBank/DDBJ databases">
        <authorList>
            <person name="Noll B N."/>
        </authorList>
    </citation>
    <scope>NUCLEOTIDE SEQUENCE [LARGE SCALE GENOMIC DNA]</scope>
    <source>
        <strain evidence="2">Ecoli022</strain>
    </source>
</reference>
<organism evidence="2 3">
    <name type="scientific">Escherichia coli</name>
    <dbReference type="NCBI Taxonomy" id="562"/>
    <lineage>
        <taxon>Bacteria</taxon>
        <taxon>Pseudomonadati</taxon>
        <taxon>Pseudomonadota</taxon>
        <taxon>Gammaproteobacteria</taxon>
        <taxon>Enterobacterales</taxon>
        <taxon>Enterobacteriaceae</taxon>
        <taxon>Escherichia</taxon>
    </lineage>
</organism>
<dbReference type="Proteomes" id="UP000281521">
    <property type="component" value="Unassembled WGS sequence"/>
</dbReference>
<dbReference type="EMBL" id="UWXJ01000001">
    <property type="protein sequence ID" value="VCY85191.1"/>
    <property type="molecule type" value="Genomic_DNA"/>
</dbReference>
<protein>
    <recommendedName>
        <fullName evidence="1">WYL domain-containing protein</fullName>
    </recommendedName>
</protein>
<evidence type="ECO:0000259" key="1">
    <source>
        <dbReference type="Pfam" id="PF13280"/>
    </source>
</evidence>
<sequence length="195" mass="22855">MADSTRNRSAERLIDILVELQNYGVVSRHNLMKKYNITERTAYRDLNMLSPFIEACGDGKYRLISARAGNQSKESLHKSLARLLDTDAIFPERDEGFWQKLENRATEKHIRVQFHNPEHTIRDDLRKYLDVLEKAICNSNVCQIAYAGKTRIVHPYKLTNQRSIWYLLATEENKLKSFSLAKIKWLDIKRKVCKE</sequence>
<feature type="domain" description="WYL" evidence="1">
    <location>
        <begin position="128"/>
        <end position="184"/>
    </location>
</feature>
<name>A0A3P5DW46_ECOLX</name>
<dbReference type="AlphaFoldDB" id="A0A3P5DW46"/>
<evidence type="ECO:0000313" key="2">
    <source>
        <dbReference type="EMBL" id="VCY85191.1"/>
    </source>
</evidence>